<gene>
    <name evidence="1" type="ORF">MTUNDRAET4_2057</name>
</gene>
<protein>
    <submittedName>
        <fullName evidence="1">Uncharacterized protein</fullName>
    </submittedName>
</protein>
<organism evidence="1 2">
    <name type="scientific">Methylocella tundrae</name>
    <dbReference type="NCBI Taxonomy" id="227605"/>
    <lineage>
        <taxon>Bacteria</taxon>
        <taxon>Pseudomonadati</taxon>
        <taxon>Pseudomonadota</taxon>
        <taxon>Alphaproteobacteria</taxon>
        <taxon>Hyphomicrobiales</taxon>
        <taxon>Beijerinckiaceae</taxon>
        <taxon>Methylocella</taxon>
    </lineage>
</organism>
<evidence type="ECO:0000313" key="1">
    <source>
        <dbReference type="EMBL" id="VFU08950.1"/>
    </source>
</evidence>
<dbReference type="EMBL" id="LR536450">
    <property type="protein sequence ID" value="VFU08950.1"/>
    <property type="molecule type" value="Genomic_DNA"/>
</dbReference>
<evidence type="ECO:0000313" key="2">
    <source>
        <dbReference type="Proteomes" id="UP000294360"/>
    </source>
</evidence>
<dbReference type="Proteomes" id="UP000294360">
    <property type="component" value="Chromosome"/>
</dbReference>
<accession>A0A4U8Z0Z4</accession>
<dbReference type="KEGG" id="mtun:MTUNDRAET4_2057"/>
<sequence>MARNLGAFRDHALSLDRRGKVQDCRHGVWRLVRHRGKMGVEAAGGPALSREQEPVAGIKPAARRQQVKPGVHVSEPALFQDAARRLVDDPHIGENAFGFGQGEKRLDVRPNRFGGEAFAPCGRRQDEPEFDVSGFRQSRADDADDRPAVTLLADHEDQRIAVGVVGASLENEALGFAGGIGMRDLGRHPCCFGEACETRDRRGVADAGPAQPQSFGFETKDIVAGQIREHGGSGWRTHRVLQQKRAATSHTRCKAVRAFPDFPDFQRAVFKHFRKPSPPGLMGQAEVFQSLRPYSVACVCGSAMTDT</sequence>
<dbReference type="AlphaFoldDB" id="A0A4U8Z0Z4"/>
<name>A0A4U8Z0Z4_METTU</name>
<proteinExistence type="predicted"/>
<reference evidence="1 2" key="1">
    <citation type="submission" date="2019-03" db="EMBL/GenBank/DDBJ databases">
        <authorList>
            <person name="Kox A.R. M."/>
        </authorList>
    </citation>
    <scope>NUCLEOTIDE SEQUENCE [LARGE SCALE GENOMIC DNA]</scope>
    <source>
        <strain evidence="1">MTUNDRAET4 annotated genome</strain>
    </source>
</reference>